<evidence type="ECO:0000256" key="1">
    <source>
        <dbReference type="SAM" id="MobiDB-lite"/>
    </source>
</evidence>
<dbReference type="GO" id="GO:0005525">
    <property type="term" value="F:GTP binding"/>
    <property type="evidence" value="ECO:0007669"/>
    <property type="project" value="InterPro"/>
</dbReference>
<dbReference type="GO" id="GO:0005785">
    <property type="term" value="C:signal recognition particle receptor complex"/>
    <property type="evidence" value="ECO:0007669"/>
    <property type="project" value="InterPro"/>
</dbReference>
<dbReference type="GO" id="GO:0006886">
    <property type="term" value="P:intracellular protein transport"/>
    <property type="evidence" value="ECO:0007669"/>
    <property type="project" value="InterPro"/>
</dbReference>
<accession>A0AAN5BMD8</accession>
<feature type="region of interest" description="Disordered" evidence="1">
    <location>
        <begin position="136"/>
        <end position="163"/>
    </location>
</feature>
<dbReference type="EMBL" id="BSYA01000004">
    <property type="protein sequence ID" value="GMG23130.1"/>
    <property type="molecule type" value="Genomic_DNA"/>
</dbReference>
<dbReference type="SUPFAM" id="SSF64356">
    <property type="entry name" value="SNARE-like"/>
    <property type="match status" value="1"/>
</dbReference>
<evidence type="ECO:0000313" key="3">
    <source>
        <dbReference type="EMBL" id="GMG23130.1"/>
    </source>
</evidence>
<dbReference type="Proteomes" id="UP001165205">
    <property type="component" value="Unassembled WGS sequence"/>
</dbReference>
<comment type="caution">
    <text evidence="3">The sequence shown here is derived from an EMBL/GenBank/DDBJ whole genome shotgun (WGS) entry which is preliminary data.</text>
</comment>
<dbReference type="InterPro" id="IPR011012">
    <property type="entry name" value="Longin-like_dom_sf"/>
</dbReference>
<dbReference type="GO" id="GO:0003924">
    <property type="term" value="F:GTPase activity"/>
    <property type="evidence" value="ECO:0007669"/>
    <property type="project" value="InterPro"/>
</dbReference>
<dbReference type="AlphaFoldDB" id="A0AAN5BMD8"/>
<name>A0AAN5BMD8_ASPOZ</name>
<sequence>MLEAFEILTTSGVVLWSKSYAPVGAHIINSLINDVFIEEKVQIQAANAAYPVMLLSSLILSSPQAVYQSLLHLGWIDKLLDNISTLFIDIYKDQLRSTRVRVVEYPFDKYFEQQVKELEDNSAPINSEGVVTGAENKKDPLVSSEHGGPPPPSVPGLIQGMYL</sequence>
<reference evidence="3" key="1">
    <citation type="submission" date="2023-04" db="EMBL/GenBank/DDBJ databases">
        <title>Aspergillus oryzae NBRC 4228.</title>
        <authorList>
            <person name="Ichikawa N."/>
            <person name="Sato H."/>
            <person name="Tonouchi N."/>
        </authorList>
    </citation>
    <scope>NUCLEOTIDE SEQUENCE</scope>
    <source>
        <strain evidence="3">NBRC 4228</strain>
    </source>
</reference>
<evidence type="ECO:0000259" key="2">
    <source>
        <dbReference type="Pfam" id="PF04086"/>
    </source>
</evidence>
<dbReference type="CDD" id="cd14826">
    <property type="entry name" value="SR_alpha_SRX"/>
    <property type="match status" value="1"/>
</dbReference>
<dbReference type="GO" id="GO:0005047">
    <property type="term" value="F:signal recognition particle binding"/>
    <property type="evidence" value="ECO:0007669"/>
    <property type="project" value="InterPro"/>
</dbReference>
<feature type="domain" description="Signal recognition particle receptor alpha subunit N-terminal" evidence="2">
    <location>
        <begin position="65"/>
        <end position="152"/>
    </location>
</feature>
<gene>
    <name evidence="3" type="ORF">Aory04_000063900</name>
</gene>
<evidence type="ECO:0000313" key="4">
    <source>
        <dbReference type="Proteomes" id="UP001165205"/>
    </source>
</evidence>
<protein>
    <submittedName>
        <fullName evidence="3">Unnamed protein product</fullName>
    </submittedName>
</protein>
<proteinExistence type="predicted"/>
<dbReference type="Pfam" id="PF04086">
    <property type="entry name" value="SRP-alpha_N"/>
    <property type="match status" value="1"/>
</dbReference>
<dbReference type="InterPro" id="IPR007222">
    <property type="entry name" value="Sig_recog_particle_rcpt_asu_N"/>
</dbReference>
<dbReference type="Gene3D" id="3.30.450.60">
    <property type="match status" value="1"/>
</dbReference>
<organism evidence="3 4">
    <name type="scientific">Aspergillus oryzae</name>
    <name type="common">Yellow koji mold</name>
    <dbReference type="NCBI Taxonomy" id="5062"/>
    <lineage>
        <taxon>Eukaryota</taxon>
        <taxon>Fungi</taxon>
        <taxon>Dikarya</taxon>
        <taxon>Ascomycota</taxon>
        <taxon>Pezizomycotina</taxon>
        <taxon>Eurotiomycetes</taxon>
        <taxon>Eurotiomycetidae</taxon>
        <taxon>Eurotiales</taxon>
        <taxon>Aspergillaceae</taxon>
        <taxon>Aspergillus</taxon>
        <taxon>Aspergillus subgen. Circumdati</taxon>
    </lineage>
</organism>